<dbReference type="GO" id="GO:0004190">
    <property type="term" value="F:aspartic-type endopeptidase activity"/>
    <property type="evidence" value="ECO:0007669"/>
    <property type="project" value="InterPro"/>
</dbReference>
<name>A0A314YJ36_PRUYE</name>
<dbReference type="GO" id="GO:0006508">
    <property type="term" value="P:proteolysis"/>
    <property type="evidence" value="ECO:0007669"/>
    <property type="project" value="InterPro"/>
</dbReference>
<gene>
    <name evidence="4" type="ORF">Pyn_04568</name>
</gene>
<dbReference type="STRING" id="2094558.A0A314YJ36"/>
<dbReference type="InterPro" id="IPR001461">
    <property type="entry name" value="Aspartic_peptidase_A1"/>
</dbReference>
<dbReference type="InterPro" id="IPR032861">
    <property type="entry name" value="TAXi_N"/>
</dbReference>
<keyword evidence="5" id="KW-1185">Reference proteome</keyword>
<evidence type="ECO:0000256" key="2">
    <source>
        <dbReference type="SAM" id="SignalP"/>
    </source>
</evidence>
<evidence type="ECO:0000313" key="4">
    <source>
        <dbReference type="EMBL" id="PQQ07632.1"/>
    </source>
</evidence>
<dbReference type="OrthoDB" id="1927375at2759"/>
<evidence type="ECO:0000259" key="3">
    <source>
        <dbReference type="Pfam" id="PF14543"/>
    </source>
</evidence>
<protein>
    <submittedName>
        <fullName evidence="4">Basic 7S globulin</fullName>
    </submittedName>
</protein>
<accession>A0A314YJ36</accession>
<sequence length="133" mass="14847">MAFSFIRILFTSLVLINTIITPSLAKTSFRPKALVLPVTKDASTLQYLTSIKQRTPLVSTRLTLDLGGDFLWVDCEQDFVSSTYKPSRCHSAQCSLAKAKDYYDCLSPQRPGCHNNTCELMPANTVLVSIRQL</sequence>
<dbReference type="InterPro" id="IPR021109">
    <property type="entry name" value="Peptidase_aspartic_dom_sf"/>
</dbReference>
<organism evidence="4 5">
    <name type="scientific">Prunus yedoensis var. nudiflora</name>
    <dbReference type="NCBI Taxonomy" id="2094558"/>
    <lineage>
        <taxon>Eukaryota</taxon>
        <taxon>Viridiplantae</taxon>
        <taxon>Streptophyta</taxon>
        <taxon>Embryophyta</taxon>
        <taxon>Tracheophyta</taxon>
        <taxon>Spermatophyta</taxon>
        <taxon>Magnoliopsida</taxon>
        <taxon>eudicotyledons</taxon>
        <taxon>Gunneridae</taxon>
        <taxon>Pentapetalae</taxon>
        <taxon>rosids</taxon>
        <taxon>fabids</taxon>
        <taxon>Rosales</taxon>
        <taxon>Rosaceae</taxon>
        <taxon>Amygdaloideae</taxon>
        <taxon>Amygdaleae</taxon>
        <taxon>Prunus</taxon>
    </lineage>
</organism>
<feature type="signal peptide" evidence="2">
    <location>
        <begin position="1"/>
        <end position="25"/>
    </location>
</feature>
<evidence type="ECO:0000256" key="1">
    <source>
        <dbReference type="ARBA" id="ARBA00007447"/>
    </source>
</evidence>
<dbReference type="PANTHER" id="PTHR47965">
    <property type="entry name" value="ASPARTYL PROTEASE-RELATED"/>
    <property type="match status" value="1"/>
</dbReference>
<dbReference type="Gene3D" id="2.40.70.10">
    <property type="entry name" value="Acid Proteases"/>
    <property type="match status" value="1"/>
</dbReference>
<dbReference type="SUPFAM" id="SSF50630">
    <property type="entry name" value="Acid proteases"/>
    <property type="match status" value="1"/>
</dbReference>
<dbReference type="Proteomes" id="UP000250321">
    <property type="component" value="Unassembled WGS sequence"/>
</dbReference>
<dbReference type="EMBL" id="PJQY01000837">
    <property type="protein sequence ID" value="PQQ07632.1"/>
    <property type="molecule type" value="Genomic_DNA"/>
</dbReference>
<dbReference type="Pfam" id="PF14543">
    <property type="entry name" value="TAXi_N"/>
    <property type="match status" value="1"/>
</dbReference>
<feature type="domain" description="Xylanase inhibitor N-terminal" evidence="3">
    <location>
        <begin position="47"/>
        <end position="124"/>
    </location>
</feature>
<feature type="chain" id="PRO_5016351222" evidence="2">
    <location>
        <begin position="26"/>
        <end position="133"/>
    </location>
</feature>
<reference evidence="4 5" key="1">
    <citation type="submission" date="2018-02" db="EMBL/GenBank/DDBJ databases">
        <title>Draft genome of wild Prunus yedoensis var. nudiflora.</title>
        <authorList>
            <person name="Baek S."/>
            <person name="Kim J.-H."/>
            <person name="Choi K."/>
            <person name="Kim G.-B."/>
            <person name="Cho A."/>
            <person name="Jang H."/>
            <person name="Shin C.-H."/>
            <person name="Yu H.-J."/>
            <person name="Mun J.-H."/>
        </authorList>
    </citation>
    <scope>NUCLEOTIDE SEQUENCE [LARGE SCALE GENOMIC DNA]</scope>
    <source>
        <strain evidence="5">cv. Jeju island</strain>
        <tissue evidence="4">Leaf</tissue>
    </source>
</reference>
<dbReference type="PANTHER" id="PTHR47965:SF103">
    <property type="entry name" value="EUKARYOTIC ASPARTYL PROTEASE FAMILY PROTEIN"/>
    <property type="match status" value="1"/>
</dbReference>
<keyword evidence="2" id="KW-0732">Signal</keyword>
<evidence type="ECO:0000313" key="5">
    <source>
        <dbReference type="Proteomes" id="UP000250321"/>
    </source>
</evidence>
<proteinExistence type="inferred from homology"/>
<comment type="similarity">
    <text evidence="1">Belongs to the peptidase A1 family.</text>
</comment>
<comment type="caution">
    <text evidence="4">The sequence shown here is derived from an EMBL/GenBank/DDBJ whole genome shotgun (WGS) entry which is preliminary data.</text>
</comment>
<dbReference type="AlphaFoldDB" id="A0A314YJ36"/>